<proteinExistence type="predicted"/>
<evidence type="ECO:0000313" key="2">
    <source>
        <dbReference type="Proteomes" id="UP001234202"/>
    </source>
</evidence>
<dbReference type="EMBL" id="JASBWV010000004">
    <property type="protein sequence ID" value="KAJ9126608.1"/>
    <property type="molecule type" value="Genomic_DNA"/>
</dbReference>
<sequence length="920" mass="98291">MPGTAAAPPPTRYEVQRKLSLRSAASDTPASSLPIHSHNVVPQPQANPTSSLPLPNPPFAAPPPGSPSIVGTDPFTMSATAGTTATASAAGMSDEDLADIGEEEEEFSDGELLAGGDEAEFSEDERNHAYQAPAQKTSGSTQYHQVLPTSTQAAAYQRNDGPPVDAELKRRMEGERLINSGYLLKKGERRKTWKKRWFVLRTEKLAYYKDQKEYVLCRILNLRDIHSVLAVQLKKNQHHTIGIVTPQRTYYVRASDHAEMEAWIRALNETRRALAESDELVEREEERKRSKSGADVSKSQPVQNPTAPLPIPNSTSSDINNRNQFPPAMISESMSGLSISTSPRSAAPIGIPAVQIPTTGHLFPSYTSSSTIFSQSPIDAPSVDMRKFSIGSSTGGAASEASQQGVPVPRQASAPPGDGIRRQASNGSLSSSRVAPVRLAAPSPVTGTGLPSSLSQGNGFEEYGMVPVVTSTSLGVASGATLAGGIVTSSESEEDTYPSATAARFARTIDFDSHASQPTQTQQQYMSPASSNATSHTIISPNDTVHPMSLAASPSMHSPPVMLPPPPVQTDSHKVILSGYLMKLGSQRKTWRKRWFVLTSGELVYTKSHMDSKVHRSIPLNCMLDALAFDALPAPDSADDSSSDDGNVGSFASPSSPSHRSTPKGRANSQSNRSNRRFAGPHHAAGTNTSGLRVQQQERHTFQVITPKRTFKLCAPTEEEEIKWLAALRALINRERGAMSPGTSIGPFGIAGSSSHSNISPYTQVNRQPLSPPAVGITRPSPQSISIDIPPVISSTALAVSSMTANVQNQDISSPISPSPQRTGSVGMPPRTPASGQTPVEHTSYFPPQVQDHGAYQQAPSPTSATAGRTSAPVLPPLVTHQSHRNRSATQTAKAAVADVVRRFHNESSHAHSHHQQAQT</sequence>
<organism evidence="1 2">
    <name type="scientific">Naganishia onofrii</name>
    <dbReference type="NCBI Taxonomy" id="1851511"/>
    <lineage>
        <taxon>Eukaryota</taxon>
        <taxon>Fungi</taxon>
        <taxon>Dikarya</taxon>
        <taxon>Basidiomycota</taxon>
        <taxon>Agaricomycotina</taxon>
        <taxon>Tremellomycetes</taxon>
        <taxon>Filobasidiales</taxon>
        <taxon>Filobasidiaceae</taxon>
        <taxon>Naganishia</taxon>
    </lineage>
</organism>
<keyword evidence="2" id="KW-1185">Reference proteome</keyword>
<protein>
    <submittedName>
        <fullName evidence="1">Uncharacterized protein</fullName>
    </submittedName>
</protein>
<gene>
    <name evidence="1" type="ORF">QFC24_001637</name>
</gene>
<reference evidence="1" key="1">
    <citation type="submission" date="2023-04" db="EMBL/GenBank/DDBJ databases">
        <title>Draft Genome sequencing of Naganishia species isolated from polar environments using Oxford Nanopore Technology.</title>
        <authorList>
            <person name="Leo P."/>
            <person name="Venkateswaran K."/>
        </authorList>
    </citation>
    <scope>NUCLEOTIDE SEQUENCE</scope>
    <source>
        <strain evidence="1">DBVPG 5303</strain>
    </source>
</reference>
<comment type="caution">
    <text evidence="1">The sequence shown here is derived from an EMBL/GenBank/DDBJ whole genome shotgun (WGS) entry which is preliminary data.</text>
</comment>
<dbReference type="Proteomes" id="UP001234202">
    <property type="component" value="Unassembled WGS sequence"/>
</dbReference>
<name>A0ACC2XRF8_9TREE</name>
<evidence type="ECO:0000313" key="1">
    <source>
        <dbReference type="EMBL" id="KAJ9126608.1"/>
    </source>
</evidence>
<accession>A0ACC2XRF8</accession>